<evidence type="ECO:0000313" key="1">
    <source>
        <dbReference type="EMBL" id="MDP5137883.1"/>
    </source>
</evidence>
<reference evidence="1 2" key="1">
    <citation type="submission" date="2022-11" db="EMBL/GenBank/DDBJ databases">
        <title>Viruses from the air-sea interface of a natural surface slick.</title>
        <authorList>
            <person name="Rahlff J."/>
            <person name="Holmfeldt K."/>
        </authorList>
    </citation>
    <scope>NUCLEOTIDE SEQUENCE [LARGE SCALE GENOMIC DNA]</scope>
    <source>
        <strain evidence="1 2">SMS4</strain>
    </source>
</reference>
<dbReference type="Proteomes" id="UP001231109">
    <property type="component" value="Unassembled WGS sequence"/>
</dbReference>
<dbReference type="RefSeq" id="WP_305977083.1">
    <property type="nucleotide sequence ID" value="NZ_JAPJDZ010000074.1"/>
</dbReference>
<dbReference type="InterPro" id="IPR038578">
    <property type="entry name" value="GT29-like_sf"/>
</dbReference>
<comment type="caution">
    <text evidence="1">The sequence shown here is derived from an EMBL/GenBank/DDBJ whole genome shotgun (WGS) entry which is preliminary data.</text>
</comment>
<gene>
    <name evidence="1" type="ORF">ORJ04_18175</name>
</gene>
<keyword evidence="2" id="KW-1185">Reference proteome</keyword>
<proteinExistence type="predicted"/>
<organism evidence="1 2">
    <name type="scientific">Rheinheimera baltica</name>
    <dbReference type="NCBI Taxonomy" id="67576"/>
    <lineage>
        <taxon>Bacteria</taxon>
        <taxon>Pseudomonadati</taxon>
        <taxon>Pseudomonadota</taxon>
        <taxon>Gammaproteobacteria</taxon>
        <taxon>Chromatiales</taxon>
        <taxon>Chromatiaceae</taxon>
        <taxon>Rheinheimera</taxon>
    </lineage>
</organism>
<name>A0ABT9I433_9GAMM</name>
<protein>
    <submittedName>
        <fullName evidence="1">Uncharacterized protein</fullName>
    </submittedName>
</protein>
<dbReference type="Gene3D" id="3.90.1480.20">
    <property type="entry name" value="Glycosyl transferase family 29"/>
    <property type="match status" value="1"/>
</dbReference>
<sequence>MGKEQQQYIRRANIAFNKAEFTKSEIYLNKIDNIINTSRSLTCKFAATNLLNYKYTNALNVLNQYLENNKHIDNKRWQWPITCRFIWIKYFFVSENNIHPNSPDLTPEQSRELQAWQQQIPKPIDHTKLDILKKLYLTNEGVNLFSQQAALLELLNEDYVIRCFPPSFWQHLYKVLYDFLWVEAAYCARRNGINLTRALNHLVKGSPLSDAILLAEHGQYDLAASKLSTQDNNCVILPEYKTAYQLLAGKPLNSISFQIQEQDMAFFKLLENKSVAIVAPSGVETFSGNKIDSYDIVIRTNISDSKTLDRQATHSGRRTDIVYFNGRYENEILEKDESSIESEIKYFCYRFEEFKIKNKKIKNCRKTYITNPFYEMNSYAIPKIIHDIIRFNPKEICVFNTDFFLNPKAHYDGYINYQVDLMKSFRSHDILRNFRLMKGYWLAGLFHAEAPLDVILAMDESDFIKKIQLRLTEEKNAGYIVQ</sequence>
<dbReference type="EMBL" id="JAPJDZ010000074">
    <property type="protein sequence ID" value="MDP5137883.1"/>
    <property type="molecule type" value="Genomic_DNA"/>
</dbReference>
<accession>A0ABT9I433</accession>
<evidence type="ECO:0000313" key="2">
    <source>
        <dbReference type="Proteomes" id="UP001231109"/>
    </source>
</evidence>